<dbReference type="EMBL" id="JAOEET010000037">
    <property type="protein sequence ID" value="MDH0568384.1"/>
    <property type="molecule type" value="Genomic_DNA"/>
</dbReference>
<comment type="caution">
    <text evidence="1">The sequence shown here is derived from an EMBL/GenBank/DDBJ whole genome shotgun (WGS) entry which is preliminary data.</text>
</comment>
<dbReference type="Proteomes" id="UP001159292">
    <property type="component" value="Unassembled WGS sequence"/>
</dbReference>
<organism evidence="1 2">
    <name type="scientific">Ectopseudomonas oleovorans</name>
    <name type="common">Pseudomonas oleovorans</name>
    <dbReference type="NCBI Taxonomy" id="301"/>
    <lineage>
        <taxon>Bacteria</taxon>
        <taxon>Pseudomonadati</taxon>
        <taxon>Pseudomonadota</taxon>
        <taxon>Gammaproteobacteria</taxon>
        <taxon>Pseudomonadales</taxon>
        <taxon>Pseudomonadaceae</taxon>
        <taxon>Ectopseudomonas</taxon>
    </lineage>
</organism>
<accession>A0AB35L2Z4</accession>
<dbReference type="GO" id="GO:0016757">
    <property type="term" value="F:glycosyltransferase activity"/>
    <property type="evidence" value="ECO:0007669"/>
    <property type="project" value="UniProtKB-KW"/>
</dbReference>
<dbReference type="EC" id="2.4.-.-" evidence="1"/>
<dbReference type="RefSeq" id="WP_280087342.1">
    <property type="nucleotide sequence ID" value="NZ_JAOEET010000037.1"/>
</dbReference>
<evidence type="ECO:0000313" key="1">
    <source>
        <dbReference type="EMBL" id="MDH0568384.1"/>
    </source>
</evidence>
<protein>
    <submittedName>
        <fullName evidence="1">Glycosyltransferase</fullName>
        <ecNumber evidence="1">2.4.-.-</ecNumber>
    </submittedName>
</protein>
<dbReference type="Gene3D" id="3.40.50.2000">
    <property type="entry name" value="Glycogen Phosphorylase B"/>
    <property type="match status" value="1"/>
</dbReference>
<dbReference type="PANTHER" id="PTHR12526:SF584">
    <property type="entry name" value="GLYCOSYLTRANSFERASE"/>
    <property type="match status" value="1"/>
</dbReference>
<keyword evidence="1" id="KW-0808">Transferase</keyword>
<proteinExistence type="predicted"/>
<sequence>MSEVFWSVDSLVIKDNTLFGFGWIFHARHEITAIRFRLSFAGDDECLTEHISADAGKPRDDVKRAFENQPHALNSGYVVYGAYPLGAQIRSIDLVCSLADGSNLELSVPSSSVIQFGRASESESSRLMLRQFYVFFKRGVHLVRSGKFTSLFEKVGRYLKGRPKSSLRKPADLAALLREGERKNLCLIVDHDLGGGANHYRERLVDSIIRDGRSVVIVTYHVATLSHVLVLRNSRINLRFSVPDKDFILKAVKKLSVADVIYNTAVSFAKPEEIPHLLIDIKQATSARLRVLIHDFFLACPSHFLIDHEGKHCHVPHVSVCSSCLPKNQQGFTTLFLERDMPKWRSIWGSMLSIADEIVTFSHNSLTLLLRAYPQIEKARISVVPHKVTHVSGQLPKITNTDSLCIGVVGQIGFHKGSLFIQSLAREIRRRNADVKIVVIGAIEAMCEPLVVTQTGPYQHDELTGLIEKSGANVFLFPSIWPETFSYVVQELMNMSLPVASFNFGAPAERLETYQKGLVLDSMDPATVLDDLISFHCKSYLAN</sequence>
<keyword evidence="1" id="KW-0328">Glycosyltransferase</keyword>
<dbReference type="AlphaFoldDB" id="A0AB35L2Z4"/>
<reference evidence="1" key="1">
    <citation type="submission" date="2022-09" db="EMBL/GenBank/DDBJ databases">
        <title>Intensive care unit water sources are persistently colonized with multi-drug resistant bacteria and are the site of extensive horizontal gene transfer of antibiotic resistance genes.</title>
        <authorList>
            <person name="Diorio-Toth L."/>
        </authorList>
    </citation>
    <scope>NUCLEOTIDE SEQUENCE</scope>
    <source>
        <strain evidence="1">GD04000</strain>
    </source>
</reference>
<dbReference type="SUPFAM" id="SSF53756">
    <property type="entry name" value="UDP-Glycosyltransferase/glycogen phosphorylase"/>
    <property type="match status" value="1"/>
</dbReference>
<dbReference type="Pfam" id="PF13692">
    <property type="entry name" value="Glyco_trans_1_4"/>
    <property type="match status" value="1"/>
</dbReference>
<name>A0AB35L2Z4_ECTOL</name>
<evidence type="ECO:0000313" key="2">
    <source>
        <dbReference type="Proteomes" id="UP001159292"/>
    </source>
</evidence>
<gene>
    <name evidence="1" type="ORF">N7671_14330</name>
</gene>
<dbReference type="PANTHER" id="PTHR12526">
    <property type="entry name" value="GLYCOSYLTRANSFERASE"/>
    <property type="match status" value="1"/>
</dbReference>